<feature type="region of interest" description="Disordered" evidence="3">
    <location>
        <begin position="336"/>
        <end position="370"/>
    </location>
</feature>
<dbReference type="EMBL" id="CAMXCT010000091">
    <property type="protein sequence ID" value="CAI3973656.1"/>
    <property type="molecule type" value="Genomic_DNA"/>
</dbReference>
<evidence type="ECO:0000313" key="7">
    <source>
        <dbReference type="Proteomes" id="UP001152797"/>
    </source>
</evidence>
<evidence type="ECO:0000256" key="3">
    <source>
        <dbReference type="SAM" id="MobiDB-lite"/>
    </source>
</evidence>
<evidence type="ECO:0000256" key="2">
    <source>
        <dbReference type="PROSITE-ProRule" id="PRU00708"/>
    </source>
</evidence>
<sequence length="741" mass="81591">MAPDPESPAAGGYRRILVPQKRRPASPAAQLPGCLAGVVASGAVAFDWEAGGSPVQRRLRSSSPKTCEGLRGSLVLGQHSPRPYHNEEKTTFMFDSSPAMGGVRARSLRRSGLSAAARNLSPTWTMGENFPPEAAQESFPTKRRSLSPRSLMSQILNGEDEPIHRRLRGRAPALRLSGRRAVETFVPVTAAQPLTMFKPSPALPERQSKEDAAIAMETARPIMWFGEDGQEERWSPFSWSPKPITRAGEFSPRRAGRGLVEGSPRSHSPAGPKSPTVYGIEGLQLEAREAPGEDGSPNWRHVSGTAVAWLMGNTASRASTMTPSLRFSWPCEAVAEGPAEDGRHPPSLGEEVGLGYPPFSEGHEWPPRAPGDAPAFAKQGQLFRHYLQWRREGQGEVERIQAKIAGDDMWLQEMMLGCDTELFETPWPPCRHVMHLERFLKTADEVGVIPQLDELDGAWEERLRPVLGSWRKNPALATQVLCRLRSARRSRAACILLQAMNSSRIVPNEFHLHSALSACERCSDWSRALWQLGDASSFGISSSTVAFNSTMSACEKSHHWQWSLHLHKEMEQQMISKDTISYSAGISACEKAGRWQQALVLFHEMQKRRVRKDQILYGAAISACEKGEAWECALTLHQQCLDEGIRQDEVIHGACISAFEKGAQWQLALSFLDKVPASRVACCAAISACEKAARWQTALGLLATQTVEAMQTKVDVARSAAISVPWKPALELFIEGDNPNV</sequence>
<dbReference type="EMBL" id="CAMXCT020000091">
    <property type="protein sequence ID" value="CAL1127031.1"/>
    <property type="molecule type" value="Genomic_DNA"/>
</dbReference>
<feature type="region of interest" description="Disordered" evidence="3">
    <location>
        <begin position="233"/>
        <end position="277"/>
    </location>
</feature>
<organism evidence="4">
    <name type="scientific">Cladocopium goreaui</name>
    <dbReference type="NCBI Taxonomy" id="2562237"/>
    <lineage>
        <taxon>Eukaryota</taxon>
        <taxon>Sar</taxon>
        <taxon>Alveolata</taxon>
        <taxon>Dinophyceae</taxon>
        <taxon>Suessiales</taxon>
        <taxon>Symbiodiniaceae</taxon>
        <taxon>Cladocopium</taxon>
    </lineage>
</organism>
<feature type="region of interest" description="Disordered" evidence="3">
    <location>
        <begin position="124"/>
        <end position="148"/>
    </location>
</feature>
<dbReference type="PROSITE" id="PS51375">
    <property type="entry name" value="PPR"/>
    <property type="match status" value="1"/>
</dbReference>
<dbReference type="InterPro" id="IPR002885">
    <property type="entry name" value="PPR_rpt"/>
</dbReference>
<protein>
    <submittedName>
        <fullName evidence="6">Pentatricopeptide repeat-containing protein GUN1, chloroplastic (Pentatricopeptide repeat-containing protein At2g31400) (Protein GENOMES UNCOUPLED 1)</fullName>
    </submittedName>
</protein>
<dbReference type="AlphaFoldDB" id="A0A9P1FF13"/>
<gene>
    <name evidence="4" type="ORF">C1SCF055_LOCUS2142</name>
</gene>
<comment type="caution">
    <text evidence="4">The sequence shown here is derived from an EMBL/GenBank/DDBJ whole genome shotgun (WGS) entry which is preliminary data.</text>
</comment>
<dbReference type="NCBIfam" id="TIGR00756">
    <property type="entry name" value="PPR"/>
    <property type="match status" value="1"/>
</dbReference>
<dbReference type="InterPro" id="IPR011990">
    <property type="entry name" value="TPR-like_helical_dom_sf"/>
</dbReference>
<keyword evidence="7" id="KW-1185">Reference proteome</keyword>
<keyword evidence="1" id="KW-0677">Repeat</keyword>
<evidence type="ECO:0000313" key="5">
    <source>
        <dbReference type="EMBL" id="CAL1127031.1"/>
    </source>
</evidence>
<reference evidence="5" key="2">
    <citation type="submission" date="2024-04" db="EMBL/GenBank/DDBJ databases">
        <authorList>
            <person name="Chen Y."/>
            <person name="Shah S."/>
            <person name="Dougan E. K."/>
            <person name="Thang M."/>
            <person name="Chan C."/>
        </authorList>
    </citation>
    <scope>NUCLEOTIDE SEQUENCE [LARGE SCALE GENOMIC DNA]</scope>
</reference>
<evidence type="ECO:0000256" key="1">
    <source>
        <dbReference type="ARBA" id="ARBA00022737"/>
    </source>
</evidence>
<proteinExistence type="predicted"/>
<dbReference type="Gene3D" id="1.25.40.10">
    <property type="entry name" value="Tetratricopeptide repeat domain"/>
    <property type="match status" value="1"/>
</dbReference>
<dbReference type="PANTHER" id="PTHR47447">
    <property type="entry name" value="OS03G0856100 PROTEIN"/>
    <property type="match status" value="1"/>
</dbReference>
<dbReference type="PANTHER" id="PTHR47447:SF17">
    <property type="entry name" value="OS12G0638900 PROTEIN"/>
    <property type="match status" value="1"/>
</dbReference>
<feature type="region of interest" description="Disordered" evidence="3">
    <location>
        <begin position="1"/>
        <end position="29"/>
    </location>
</feature>
<dbReference type="EMBL" id="CAMXCT030000091">
    <property type="protein sequence ID" value="CAL4760968.1"/>
    <property type="molecule type" value="Genomic_DNA"/>
</dbReference>
<feature type="repeat" description="PPR" evidence="2">
    <location>
        <begin position="578"/>
        <end position="612"/>
    </location>
</feature>
<evidence type="ECO:0000313" key="4">
    <source>
        <dbReference type="EMBL" id="CAI3973656.1"/>
    </source>
</evidence>
<evidence type="ECO:0000313" key="6">
    <source>
        <dbReference type="EMBL" id="CAL4760968.1"/>
    </source>
</evidence>
<dbReference type="OrthoDB" id="9990610at2759"/>
<dbReference type="Proteomes" id="UP001152797">
    <property type="component" value="Unassembled WGS sequence"/>
</dbReference>
<accession>A0A9P1FF13</accession>
<dbReference type="Pfam" id="PF01535">
    <property type="entry name" value="PPR"/>
    <property type="match status" value="1"/>
</dbReference>
<name>A0A9P1FF13_9DINO</name>
<reference evidence="4" key="1">
    <citation type="submission" date="2022-10" db="EMBL/GenBank/DDBJ databases">
        <authorList>
            <person name="Chen Y."/>
            <person name="Dougan E. K."/>
            <person name="Chan C."/>
            <person name="Rhodes N."/>
            <person name="Thang M."/>
        </authorList>
    </citation>
    <scope>NUCLEOTIDE SEQUENCE</scope>
</reference>